<sequence length="391" mass="43211">MTQALASEAPQKRSNLLTPFSGDTRAAETPLPASPAPSVTVILESETADMLAIFRSDLAVWMDIFDFSLSYQSSVCRRALQSRLLLHCICAFVAKHLSLLPAGEIWQPIAARYYGEALNQLITALDLSGPDTESDKLVASILLGSYEVLSESREPYHSHYQGSLDLIRSQSISAASTGLDRANFFVCVRHDIVLSLAKGKSIQLNPKDWRMPPLPSANISEDEMGNHLLWITGRTVNLIFSNDATLSLRKSLLALVDDWYSRTTEVFRGVPYGDQDENGIQKLFFAIPAAAAMAWYHLTRILLLAEPELFDADSEQTVQKHANSILAIATSQITAGVRSFAILPVYFGKHAINISKKLRAYTILRDIQCQIGHSTQDQMRSLSQIISPEST</sequence>
<organism evidence="3 4">
    <name type="scientific">Xylaria arbuscula</name>
    <dbReference type="NCBI Taxonomy" id="114810"/>
    <lineage>
        <taxon>Eukaryota</taxon>
        <taxon>Fungi</taxon>
        <taxon>Dikarya</taxon>
        <taxon>Ascomycota</taxon>
        <taxon>Pezizomycotina</taxon>
        <taxon>Sordariomycetes</taxon>
        <taxon>Xylariomycetidae</taxon>
        <taxon>Xylariales</taxon>
        <taxon>Xylariaceae</taxon>
        <taxon>Xylaria</taxon>
    </lineage>
</organism>
<comment type="caution">
    <text evidence="3">The sequence shown here is derived from an EMBL/GenBank/DDBJ whole genome shotgun (WGS) entry which is preliminary data.</text>
</comment>
<comment type="subcellular location">
    <subcellularLocation>
        <location evidence="1">Nucleus</location>
    </subcellularLocation>
</comment>
<gene>
    <name evidence="3" type="ORF">NPX13_g8532</name>
</gene>
<dbReference type="Pfam" id="PF11951">
    <property type="entry name" value="Fungal_trans_2"/>
    <property type="match status" value="1"/>
</dbReference>
<evidence type="ECO:0000256" key="2">
    <source>
        <dbReference type="ARBA" id="ARBA00023242"/>
    </source>
</evidence>
<evidence type="ECO:0000256" key="1">
    <source>
        <dbReference type="ARBA" id="ARBA00004123"/>
    </source>
</evidence>
<dbReference type="GO" id="GO:0005634">
    <property type="term" value="C:nucleus"/>
    <property type="evidence" value="ECO:0007669"/>
    <property type="project" value="UniProtKB-SubCell"/>
</dbReference>
<reference evidence="3" key="1">
    <citation type="submission" date="2022-07" db="EMBL/GenBank/DDBJ databases">
        <title>Genome Sequence of Xylaria arbuscula.</title>
        <authorList>
            <person name="Buettner E."/>
        </authorList>
    </citation>
    <scope>NUCLEOTIDE SEQUENCE</scope>
    <source>
        <strain evidence="3">VT107</strain>
    </source>
</reference>
<evidence type="ECO:0008006" key="5">
    <source>
        <dbReference type="Google" id="ProtNLM"/>
    </source>
</evidence>
<evidence type="ECO:0000313" key="4">
    <source>
        <dbReference type="Proteomes" id="UP001148614"/>
    </source>
</evidence>
<dbReference type="GO" id="GO:0003700">
    <property type="term" value="F:DNA-binding transcription factor activity"/>
    <property type="evidence" value="ECO:0007669"/>
    <property type="project" value="TreeGrafter"/>
</dbReference>
<dbReference type="GO" id="GO:0045944">
    <property type="term" value="P:positive regulation of transcription by RNA polymerase II"/>
    <property type="evidence" value="ECO:0007669"/>
    <property type="project" value="TreeGrafter"/>
</dbReference>
<protein>
    <recommendedName>
        <fullName evidence="5">Transcription factor domain-containing protein</fullName>
    </recommendedName>
</protein>
<dbReference type="PANTHER" id="PTHR37534">
    <property type="entry name" value="TRANSCRIPTIONAL ACTIVATOR PROTEIN UGA3"/>
    <property type="match status" value="1"/>
</dbReference>
<dbReference type="CDD" id="cd12148">
    <property type="entry name" value="fungal_TF_MHR"/>
    <property type="match status" value="1"/>
</dbReference>
<keyword evidence="2" id="KW-0539">Nucleus</keyword>
<evidence type="ECO:0000313" key="3">
    <source>
        <dbReference type="EMBL" id="KAJ3562542.1"/>
    </source>
</evidence>
<dbReference type="Proteomes" id="UP001148614">
    <property type="component" value="Unassembled WGS sequence"/>
</dbReference>
<name>A0A9W8N883_9PEZI</name>
<dbReference type="GO" id="GO:0000976">
    <property type="term" value="F:transcription cis-regulatory region binding"/>
    <property type="evidence" value="ECO:0007669"/>
    <property type="project" value="TreeGrafter"/>
</dbReference>
<proteinExistence type="predicted"/>
<dbReference type="AlphaFoldDB" id="A0A9W8N883"/>
<dbReference type="PANTHER" id="PTHR37534:SF9">
    <property type="entry name" value="ZN(II)2CYS6 TRANSCRIPTION FACTOR (EUROFUNG)"/>
    <property type="match status" value="1"/>
</dbReference>
<accession>A0A9W8N883</accession>
<keyword evidence="4" id="KW-1185">Reference proteome</keyword>
<dbReference type="InterPro" id="IPR021858">
    <property type="entry name" value="Fun_TF"/>
</dbReference>
<dbReference type="EMBL" id="JANPWZ010001888">
    <property type="protein sequence ID" value="KAJ3562542.1"/>
    <property type="molecule type" value="Genomic_DNA"/>
</dbReference>